<evidence type="ECO:0000313" key="5">
    <source>
        <dbReference type="Proteomes" id="UP001139353"/>
    </source>
</evidence>
<evidence type="ECO:0000256" key="2">
    <source>
        <dbReference type="SAM" id="SignalP"/>
    </source>
</evidence>
<dbReference type="Gene3D" id="3.40.710.10">
    <property type="entry name" value="DD-peptidase/beta-lactamase superfamily"/>
    <property type="match status" value="1"/>
</dbReference>
<dbReference type="InterPro" id="IPR001466">
    <property type="entry name" value="Beta-lactam-related"/>
</dbReference>
<dbReference type="InterPro" id="IPR050491">
    <property type="entry name" value="AmpC-like"/>
</dbReference>
<keyword evidence="1" id="KW-1133">Transmembrane helix</keyword>
<keyword evidence="5" id="KW-1185">Reference proteome</keyword>
<feature type="chain" id="PRO_5040734035" evidence="2">
    <location>
        <begin position="26"/>
        <end position="638"/>
    </location>
</feature>
<dbReference type="InterPro" id="IPR012338">
    <property type="entry name" value="Beta-lactam/transpept-like"/>
</dbReference>
<accession>A0A9X1YIT9</accession>
<feature type="transmembrane region" description="Helical" evidence="1">
    <location>
        <begin position="492"/>
        <end position="519"/>
    </location>
</feature>
<feature type="domain" description="Beta-lactamase-related" evidence="3">
    <location>
        <begin position="50"/>
        <end position="358"/>
    </location>
</feature>
<dbReference type="EMBL" id="JAJLJH010000003">
    <property type="protein sequence ID" value="MCK9686948.1"/>
    <property type="molecule type" value="Genomic_DNA"/>
</dbReference>
<dbReference type="Proteomes" id="UP001139353">
    <property type="component" value="Unassembled WGS sequence"/>
</dbReference>
<keyword evidence="1" id="KW-0812">Transmembrane</keyword>
<name>A0A9X1YIT9_9BURK</name>
<keyword evidence="1" id="KW-0472">Membrane</keyword>
<feature type="transmembrane region" description="Helical" evidence="1">
    <location>
        <begin position="540"/>
        <end position="566"/>
    </location>
</feature>
<feature type="signal peptide" evidence="2">
    <location>
        <begin position="1"/>
        <end position="25"/>
    </location>
</feature>
<protein>
    <submittedName>
        <fullName evidence="4">Beta-lactamase family protein</fullName>
    </submittedName>
</protein>
<dbReference type="RefSeq" id="WP_275682985.1">
    <property type="nucleotide sequence ID" value="NZ_JAJLJH010000003.1"/>
</dbReference>
<gene>
    <name evidence="4" type="ORF">LPC04_14645</name>
</gene>
<keyword evidence="2" id="KW-0732">Signal</keyword>
<evidence type="ECO:0000259" key="3">
    <source>
        <dbReference type="Pfam" id="PF00144"/>
    </source>
</evidence>
<dbReference type="Pfam" id="PF00144">
    <property type="entry name" value="Beta-lactamase"/>
    <property type="match status" value="1"/>
</dbReference>
<dbReference type="AlphaFoldDB" id="A0A9X1YIT9"/>
<organism evidence="4 5">
    <name type="scientific">Scleromatobacter humisilvae</name>
    <dbReference type="NCBI Taxonomy" id="2897159"/>
    <lineage>
        <taxon>Bacteria</taxon>
        <taxon>Pseudomonadati</taxon>
        <taxon>Pseudomonadota</taxon>
        <taxon>Betaproteobacteria</taxon>
        <taxon>Burkholderiales</taxon>
        <taxon>Sphaerotilaceae</taxon>
        <taxon>Scleromatobacter</taxon>
    </lineage>
</organism>
<dbReference type="SUPFAM" id="SSF56601">
    <property type="entry name" value="beta-lactamase/transpeptidase-like"/>
    <property type="match status" value="1"/>
</dbReference>
<dbReference type="PANTHER" id="PTHR46825">
    <property type="entry name" value="D-ALANYL-D-ALANINE-CARBOXYPEPTIDASE/ENDOPEPTIDASE AMPH"/>
    <property type="match status" value="1"/>
</dbReference>
<proteinExistence type="predicted"/>
<feature type="transmembrane region" description="Helical" evidence="1">
    <location>
        <begin position="607"/>
        <end position="632"/>
    </location>
</feature>
<sequence length="638" mass="68732">MSAAIACWRRAGVALALATAGAAHAQAPGSHDLTAPDLAAFVDGYMPIEMERAGINGVTVTVVKDGQVLLARGYGNADRERHAAVTPDTLFRIGSISKLFTWTAVMQLVEQHRLDLDADVQQYLDFELPKTWAQPITLRQLMTHTAGFEESFHGMWAGEGESLDLRSYLVARVPARIYAPGSVAAYSNYGATLAGYIVQRRSGEPFDDYVREHILQPLGMAHTSFAQPLPADLAPAMSRGYGEGAEPAKAFELIRVAPAGSASASANDMARFMLAELAGGSLDGGRILQADTLAGMQAAQWRPQPHGPAMALGFWEDGGYGVRVIGHGGDSEWFHSGLYLLPAQHVGVFVAQNSQGRRTLRDALFRRFMERYFPTPPPVFPAKPPAASEVAGIAGHYAGTRRGESGPLALLALLSQSKVEVSADGMLTESGNIGADERPVKFRWLGDGVWQSPEDSTRRLWFRRGSDGLWQLSGRVPVFVEQQVPWTRSAALMAPLLGLSLLVLAGTLLAWPVAAAVRWHLAPAPPAPRERRARVALRWAALLLVLPWLTFGAVVTFASGSFAWLAGPQALAWLRVVQVESWIALAGVLLAAWVVRARWAARGSWWWGRVHAVLVVLAGLGLATLAALGHLLTGATNL</sequence>
<dbReference type="PANTHER" id="PTHR46825:SF9">
    <property type="entry name" value="BETA-LACTAMASE-RELATED DOMAIN-CONTAINING PROTEIN"/>
    <property type="match status" value="1"/>
</dbReference>
<evidence type="ECO:0000313" key="4">
    <source>
        <dbReference type="EMBL" id="MCK9686948.1"/>
    </source>
</evidence>
<reference evidence="4" key="1">
    <citation type="submission" date="2021-11" db="EMBL/GenBank/DDBJ databases">
        <title>BS-T2-15 a new species belonging to the Comamonadaceae family isolated from the soil of a French oak forest.</title>
        <authorList>
            <person name="Mieszkin S."/>
            <person name="Alain K."/>
        </authorList>
    </citation>
    <scope>NUCLEOTIDE SEQUENCE</scope>
    <source>
        <strain evidence="4">BS-T2-15</strain>
    </source>
</reference>
<feature type="transmembrane region" description="Helical" evidence="1">
    <location>
        <begin position="572"/>
        <end position="595"/>
    </location>
</feature>
<comment type="caution">
    <text evidence="4">The sequence shown here is derived from an EMBL/GenBank/DDBJ whole genome shotgun (WGS) entry which is preliminary data.</text>
</comment>
<evidence type="ECO:0000256" key="1">
    <source>
        <dbReference type="SAM" id="Phobius"/>
    </source>
</evidence>